<gene>
    <name evidence="10" type="ordered locus">Trad_0743</name>
</gene>
<comment type="subcellular location">
    <subcellularLocation>
        <location evidence="1">Cell membrane</location>
        <topology evidence="1">Multi-pass membrane protein</topology>
    </subcellularLocation>
</comment>
<evidence type="ECO:0000256" key="7">
    <source>
        <dbReference type="SAM" id="Phobius"/>
    </source>
</evidence>
<dbReference type="HOGENOM" id="CLU_036781_1_1_0"/>
<evidence type="ECO:0000256" key="4">
    <source>
        <dbReference type="ARBA" id="ARBA00022692"/>
    </source>
</evidence>
<feature type="domain" description="DUF4010" evidence="9">
    <location>
        <begin position="180"/>
        <end position="395"/>
    </location>
</feature>
<feature type="transmembrane region" description="Helical" evidence="7">
    <location>
        <begin position="144"/>
        <end position="163"/>
    </location>
</feature>
<keyword evidence="5 7" id="KW-1133">Transmembrane helix</keyword>
<feature type="transmembrane region" description="Helical" evidence="7">
    <location>
        <begin position="6"/>
        <end position="22"/>
    </location>
</feature>
<proteinExistence type="inferred from homology"/>
<feature type="transmembrane region" description="Helical" evidence="7">
    <location>
        <begin position="93"/>
        <end position="124"/>
    </location>
</feature>
<accession>D7CTM2</accession>
<reference evidence="11" key="1">
    <citation type="submission" date="2010-05" db="EMBL/GenBank/DDBJ databases">
        <title>The complete genome of Truepera radiovictris DSM 17093.</title>
        <authorList>
            <consortium name="US DOE Joint Genome Institute (JGI-PGF)"/>
            <person name="Lucas S."/>
            <person name="Copeland A."/>
            <person name="Lapidus A."/>
            <person name="Glavina del Rio T."/>
            <person name="Dalin E."/>
            <person name="Tice H."/>
            <person name="Bruce D."/>
            <person name="Goodwin L."/>
            <person name="Pitluck S."/>
            <person name="Kyrpides N."/>
            <person name="Mavromatis K."/>
            <person name="Ovchinnikova G."/>
            <person name="Munk A.C."/>
            <person name="Detter J.C."/>
            <person name="Han C."/>
            <person name="Tapia R."/>
            <person name="Land M."/>
            <person name="Hauser L."/>
            <person name="Markowitz V."/>
            <person name="Cheng J.-F."/>
            <person name="Hugenholtz P."/>
            <person name="Woyke T."/>
            <person name="Wu D."/>
            <person name="Tindall B."/>
            <person name="Pomrenke H.G."/>
            <person name="Brambilla E."/>
            <person name="Klenk H.-P."/>
            <person name="Eisen J.A."/>
        </authorList>
    </citation>
    <scope>NUCLEOTIDE SEQUENCE [LARGE SCALE GENOMIC DNA]</scope>
    <source>
        <strain evidence="11">DSM 17093 / CIP 108686 / LMG 22925 / RQ-24</strain>
    </source>
</reference>
<dbReference type="eggNOG" id="COG3174">
    <property type="taxonomic scope" value="Bacteria"/>
</dbReference>
<evidence type="ECO:0000259" key="8">
    <source>
        <dbReference type="Pfam" id="PF02308"/>
    </source>
</evidence>
<evidence type="ECO:0000256" key="3">
    <source>
        <dbReference type="ARBA" id="ARBA00022475"/>
    </source>
</evidence>
<dbReference type="OrthoDB" id="9813718at2"/>
<evidence type="ECO:0000256" key="6">
    <source>
        <dbReference type="ARBA" id="ARBA00023136"/>
    </source>
</evidence>
<name>D7CTM2_TRURR</name>
<feature type="domain" description="MgtC/SapB/SrpB/YhiD N-terminal" evidence="8">
    <location>
        <begin position="10"/>
        <end position="132"/>
    </location>
</feature>
<feature type="transmembrane region" description="Helical" evidence="7">
    <location>
        <begin position="202"/>
        <end position="221"/>
    </location>
</feature>
<feature type="transmembrane region" description="Helical" evidence="7">
    <location>
        <begin position="242"/>
        <end position="263"/>
    </location>
</feature>
<reference evidence="10 11" key="2">
    <citation type="journal article" date="2011" name="Stand. Genomic Sci.">
        <title>Complete genome sequence of Truepera radiovictrix type strain (RQ-24).</title>
        <authorList>
            <person name="Ivanova N."/>
            <person name="Rohde C."/>
            <person name="Munk C."/>
            <person name="Nolan M."/>
            <person name="Lucas S."/>
            <person name="Del Rio T.G."/>
            <person name="Tice H."/>
            <person name="Deshpande S."/>
            <person name="Cheng J.F."/>
            <person name="Tapia R."/>
            <person name="Han C."/>
            <person name="Goodwin L."/>
            <person name="Pitluck S."/>
            <person name="Liolios K."/>
            <person name="Mavromatis K."/>
            <person name="Mikhailova N."/>
            <person name="Pati A."/>
            <person name="Chen A."/>
            <person name="Palaniappan K."/>
            <person name="Land M."/>
            <person name="Hauser L."/>
            <person name="Chang Y.J."/>
            <person name="Jeffries C.D."/>
            <person name="Brambilla E."/>
            <person name="Rohde M."/>
            <person name="Goker M."/>
            <person name="Tindall B.J."/>
            <person name="Woyke T."/>
            <person name="Bristow J."/>
            <person name="Eisen J.A."/>
            <person name="Markowitz V."/>
            <person name="Hugenholtz P."/>
            <person name="Kyrpides N.C."/>
            <person name="Klenk H.P."/>
            <person name="Lapidus A."/>
        </authorList>
    </citation>
    <scope>NUCLEOTIDE SEQUENCE [LARGE SCALE GENOMIC DNA]</scope>
    <source>
        <strain evidence="11">DSM 17093 / CIP 108686 / LMG 22925 / RQ-24</strain>
    </source>
</reference>
<dbReference type="GO" id="GO:0005886">
    <property type="term" value="C:plasma membrane"/>
    <property type="evidence" value="ECO:0007669"/>
    <property type="project" value="UniProtKB-SubCell"/>
</dbReference>
<organism evidence="10 11">
    <name type="scientific">Truepera radiovictrix (strain DSM 17093 / CIP 108686 / LMG 22925 / RQ-24)</name>
    <dbReference type="NCBI Taxonomy" id="649638"/>
    <lineage>
        <taxon>Bacteria</taxon>
        <taxon>Thermotogati</taxon>
        <taxon>Deinococcota</taxon>
        <taxon>Deinococci</taxon>
        <taxon>Trueperales</taxon>
        <taxon>Trueperaceae</taxon>
        <taxon>Truepera</taxon>
    </lineage>
</organism>
<sequence length="427" mass="43975">MNDADAIWSLLIATLLGLLVGLERERKRQDRGSIFAGIRTFPLIALFGALSALLQPLVGAAVVPLGLLALGTLLALSYWRTSQGDKVGGTTEVAALVTFGLGVTAGLGFYVTALAGAVIATGVLSLRTELHALAGRLTSEDLYAVVRFAAVSLVVLPLVPDAAYGPWGVLNPRTIWLLVVLISGVSFVGYVATQLFGTQRGLLFSGVVGGLASSTAVTLSFSGRSRELQAQAEPGDGGSGATLLATGVLLATNMTLVRLLVYLSVIKPALVTAVLPPFAGLSAVTLLGAGLLYRRGRSQTAQLPALENPFRLRPALTFALLYAAVALAARAAQELLGPEGLYAAGVLGGLTQLDAITLSVAQGLGGEVDRVTATRALALATAANSLFKVAIAFSRGSPPFARTLFGVLLPAAGACVGLAWWEPHLQD</sequence>
<dbReference type="Pfam" id="PF13194">
    <property type="entry name" value="DUF4010"/>
    <property type="match status" value="1"/>
</dbReference>
<evidence type="ECO:0000259" key="9">
    <source>
        <dbReference type="Pfam" id="PF13194"/>
    </source>
</evidence>
<dbReference type="STRING" id="649638.Trad_0743"/>
<dbReference type="PANTHER" id="PTHR39084">
    <property type="entry name" value="MEMBRANE PROTEIN-RELATED"/>
    <property type="match status" value="1"/>
</dbReference>
<dbReference type="PRINTS" id="PR01837">
    <property type="entry name" value="MGTCSAPBPROT"/>
</dbReference>
<feature type="transmembrane region" description="Helical" evidence="7">
    <location>
        <begin position="60"/>
        <end position="81"/>
    </location>
</feature>
<evidence type="ECO:0000256" key="5">
    <source>
        <dbReference type="ARBA" id="ARBA00022989"/>
    </source>
</evidence>
<evidence type="ECO:0000313" key="11">
    <source>
        <dbReference type="Proteomes" id="UP000000379"/>
    </source>
</evidence>
<evidence type="ECO:0000256" key="1">
    <source>
        <dbReference type="ARBA" id="ARBA00004651"/>
    </source>
</evidence>
<dbReference type="KEGG" id="tra:Trad_0743"/>
<evidence type="ECO:0000313" key="10">
    <source>
        <dbReference type="EMBL" id="ADI13879.1"/>
    </source>
</evidence>
<dbReference type="InterPro" id="IPR049177">
    <property type="entry name" value="MgtC_SapB_SrpB_YhiD_N"/>
</dbReference>
<keyword evidence="11" id="KW-1185">Reference proteome</keyword>
<dbReference type="EMBL" id="CP002049">
    <property type="protein sequence ID" value="ADI13879.1"/>
    <property type="molecule type" value="Genomic_DNA"/>
</dbReference>
<dbReference type="PANTHER" id="PTHR39084:SF1">
    <property type="entry name" value="DUF4010 DOMAIN-CONTAINING PROTEIN"/>
    <property type="match status" value="1"/>
</dbReference>
<keyword evidence="4 7" id="KW-0812">Transmembrane</keyword>
<feature type="transmembrane region" description="Helical" evidence="7">
    <location>
        <begin position="400"/>
        <end position="421"/>
    </location>
</feature>
<feature type="transmembrane region" description="Helical" evidence="7">
    <location>
        <begin position="269"/>
        <end position="293"/>
    </location>
</feature>
<dbReference type="InterPro" id="IPR003416">
    <property type="entry name" value="MgtC/SapB/SrpB/YhiD_fam"/>
</dbReference>
<feature type="transmembrane region" description="Helical" evidence="7">
    <location>
        <begin position="175"/>
        <end position="196"/>
    </location>
</feature>
<keyword evidence="6 7" id="KW-0472">Membrane</keyword>
<keyword evidence="3" id="KW-1003">Cell membrane</keyword>
<dbReference type="Proteomes" id="UP000000379">
    <property type="component" value="Chromosome"/>
</dbReference>
<dbReference type="RefSeq" id="WP_013177251.1">
    <property type="nucleotide sequence ID" value="NC_014221.1"/>
</dbReference>
<protein>
    <submittedName>
        <fullName evidence="10">MgtC/SapB transporter</fullName>
    </submittedName>
</protein>
<feature type="transmembrane region" description="Helical" evidence="7">
    <location>
        <begin position="34"/>
        <end position="54"/>
    </location>
</feature>
<dbReference type="InterPro" id="IPR025105">
    <property type="entry name" value="DUF4010"/>
</dbReference>
<evidence type="ECO:0000256" key="2">
    <source>
        <dbReference type="ARBA" id="ARBA00009298"/>
    </source>
</evidence>
<comment type="similarity">
    <text evidence="2">Belongs to the MgtC/SapB family.</text>
</comment>
<dbReference type="AlphaFoldDB" id="D7CTM2"/>
<dbReference type="Pfam" id="PF02308">
    <property type="entry name" value="MgtC"/>
    <property type="match status" value="1"/>
</dbReference>